<dbReference type="InterPro" id="IPR000795">
    <property type="entry name" value="T_Tr_GTP-bd_dom"/>
</dbReference>
<feature type="compositionally biased region" description="Low complexity" evidence="7">
    <location>
        <begin position="432"/>
        <end position="449"/>
    </location>
</feature>
<dbReference type="InterPro" id="IPR036925">
    <property type="entry name" value="TIF_IF2_dom3_sf"/>
</dbReference>
<dbReference type="Proteomes" id="UP000831156">
    <property type="component" value="Chromosome 13"/>
</dbReference>
<evidence type="ECO:0000256" key="6">
    <source>
        <dbReference type="SAM" id="Coils"/>
    </source>
</evidence>
<keyword evidence="3" id="KW-0547">Nucleotide-binding</keyword>
<evidence type="ECO:0000313" key="10">
    <source>
        <dbReference type="Proteomes" id="UP000831156"/>
    </source>
</evidence>
<evidence type="ECO:0000256" key="2">
    <source>
        <dbReference type="ARBA" id="ARBA00022540"/>
    </source>
</evidence>
<dbReference type="PROSITE" id="PS51722">
    <property type="entry name" value="G_TR_2"/>
    <property type="match status" value="1"/>
</dbReference>
<dbReference type="InterPro" id="IPR005225">
    <property type="entry name" value="Small_GTP-bd"/>
</dbReference>
<dbReference type="Gene3D" id="3.40.50.300">
    <property type="entry name" value="P-loop containing nucleotide triphosphate hydrolases"/>
    <property type="match status" value="1"/>
</dbReference>
<feature type="domain" description="Tr-type G" evidence="8">
    <location>
        <begin position="211"/>
        <end position="389"/>
    </location>
</feature>
<organism evidence="9 10">
    <name type="scientific">Plasmodium gaboni</name>
    <dbReference type="NCBI Taxonomy" id="647221"/>
    <lineage>
        <taxon>Eukaryota</taxon>
        <taxon>Sar</taxon>
        <taxon>Alveolata</taxon>
        <taxon>Apicomplexa</taxon>
        <taxon>Aconoidasida</taxon>
        <taxon>Haemosporida</taxon>
        <taxon>Plasmodiidae</taxon>
        <taxon>Plasmodium</taxon>
        <taxon>Plasmodium (Laverania)</taxon>
    </lineage>
</organism>
<dbReference type="Gene3D" id="2.40.30.10">
    <property type="entry name" value="Translation factors"/>
    <property type="match status" value="1"/>
</dbReference>
<comment type="similarity">
    <text evidence="1">Belongs to the TRAFAC class translation factor GTPase superfamily. Classic translation factor GTPase family. IF-2 subfamily.</text>
</comment>
<feature type="region of interest" description="Disordered" evidence="7">
    <location>
        <begin position="430"/>
        <end position="450"/>
    </location>
</feature>
<dbReference type="Gene3D" id="3.40.50.10050">
    <property type="entry name" value="Translation initiation factor IF- 2, domain 3"/>
    <property type="match status" value="1"/>
</dbReference>
<keyword evidence="2 9" id="KW-0396">Initiation factor</keyword>
<dbReference type="SUPFAM" id="SSF52540">
    <property type="entry name" value="P-loop containing nucleoside triphosphate hydrolases"/>
    <property type="match status" value="1"/>
</dbReference>
<dbReference type="PANTHER" id="PTHR43381:SF20">
    <property type="entry name" value="TRANSLATION INITIATION FACTOR IF-2, MITOCHONDRIAL"/>
    <property type="match status" value="1"/>
</dbReference>
<keyword evidence="5" id="KW-0342">GTP-binding</keyword>
<protein>
    <submittedName>
        <fullName evidence="9">Translation initiation factor IF-2, putative</fullName>
    </submittedName>
</protein>
<dbReference type="InterPro" id="IPR009000">
    <property type="entry name" value="Transl_B-barrel_sf"/>
</dbReference>
<keyword evidence="4" id="KW-0648">Protein biosynthesis</keyword>
<feature type="region of interest" description="Disordered" evidence="7">
    <location>
        <begin position="979"/>
        <end position="998"/>
    </location>
</feature>
<keyword evidence="10" id="KW-1185">Reference proteome</keyword>
<dbReference type="NCBIfam" id="TIGR00231">
    <property type="entry name" value="small_GTP"/>
    <property type="match status" value="1"/>
</dbReference>
<dbReference type="GO" id="GO:0003743">
    <property type="term" value="F:translation initiation factor activity"/>
    <property type="evidence" value="ECO:0007669"/>
    <property type="project" value="UniProtKB-KW"/>
</dbReference>
<gene>
    <name evidence="9" type="ORF">PGABG01_1310500</name>
</gene>
<dbReference type="SUPFAM" id="SSF50447">
    <property type="entry name" value="Translation proteins"/>
    <property type="match status" value="1"/>
</dbReference>
<dbReference type="InterPro" id="IPR023115">
    <property type="entry name" value="TIF_IF2_dom3"/>
</dbReference>
<sequence>MFNFCSRLLYKGKYIPVGRRVFREKLIKGRKQKSPIILLPPYITVHELRIMLNINYETCFKAANVYKCGNVYRWKDSEDRVFQTVNKRNVIIPYSTAAYVSKIFKYKPKLIQVELNCEEDKYHHEQMNLLDIYKNTYIEEKKYYDEFYFISQNNQKKNSNELKNFNNRGLKNETKNSNINNDISSLLINDKYILSNIYTNNKKINDEKKKNYYTVISVIGHINHGKTTLLDKITNNNLALNEAGCITQNIKPIHFEYPPFKFTFLDTPGHKVFQIFRGRAAFLSDILIILISLEVGAEIQTEEAIKYADKFDIPVIFVLNKADIYGSNESVVKAELKNQCRKMYDEQILKHNFSNEIDKAITISSLTGYNIHKLINRIFFLSQHMNLPYNNINDNNINSNNIDNNVAYESMKKNFLIRQNEDDININHLDDNNNNNNNNNNNIHLNKNNPTHDNSNLLKKYIRKSDFLLALDTYPFGMGMVVDISKNSSKGTILNVIIRNGFFIEGNYFICGSAYGRIQKMYKFNTNFKESCTYASVGMAIQITGIRKYGNATTDDLIFTLPQNNAFRLCQYRLMVEKLSTLQVSGKEISVSWENDMKKNEFHAEDIYENRLEMSDKRKAIEEFGVENEPIFNDITYEEFHKSNTQLKKEQDNYIEIELEEENENENYKSNVEKIKKIQNVLSNDKYDDCIVIPHDNTYSFLKTSKEEEMHVSKNTQFSSLNNSNQTNVSDIQTCQQKEQMKGETISICTNKINFNMEKEGDIIYDNKQINDNKKGYKICPQNNPEPSHKNKNHIIKDQHNGQYNNETKEVQVNINNINNINNEENTTYSNLYNEKVESYNVEATIPSRGRKNKYSKNIYEINKKSTFKENVTKGSNHNNDDNYNSKNNQINDLSAPWYYEESEETWAKKVLQRNDELMETWRNKTKQREIEKQRQIFYEKQMILKNEMIKRNLLGEEKLTEEQINAYLYDEPNKKKKYHTDVNESDQNDNETHTDDKFNLPKKNCPVIPIIIRTNYVGIFDIFLDEFENLQKKYNVKISVVHGGIGPITPNDVVHAEVESHFGYCCIYAFQVKVLPDSVKQAVLSNIVIKQFDVFTDLIDDIVKRITNIKALIAHNMYVRSLKKERTQEGM</sequence>
<dbReference type="Pfam" id="PF11987">
    <property type="entry name" value="IF-2"/>
    <property type="match status" value="1"/>
</dbReference>
<evidence type="ECO:0000256" key="7">
    <source>
        <dbReference type="SAM" id="MobiDB-lite"/>
    </source>
</evidence>
<dbReference type="EMBL" id="LT969436">
    <property type="protein sequence ID" value="SOV17285.1"/>
    <property type="molecule type" value="Genomic_DNA"/>
</dbReference>
<dbReference type="InterPro" id="IPR027417">
    <property type="entry name" value="P-loop_NTPase"/>
</dbReference>
<dbReference type="PANTHER" id="PTHR43381">
    <property type="entry name" value="TRANSLATION INITIATION FACTOR IF-2-RELATED"/>
    <property type="match status" value="1"/>
</dbReference>
<reference evidence="9" key="1">
    <citation type="submission" date="2016-09" db="EMBL/GenBank/DDBJ databases">
        <authorList>
            <consortium name="Pathogen Informatics"/>
            <person name="Sun Q."/>
            <person name="Inoue M."/>
        </authorList>
    </citation>
    <scope>NUCLEOTIDE SEQUENCE</scope>
</reference>
<evidence type="ECO:0000256" key="3">
    <source>
        <dbReference type="ARBA" id="ARBA00022741"/>
    </source>
</evidence>
<feature type="coiled-coil region" evidence="6">
    <location>
        <begin position="647"/>
        <end position="678"/>
    </location>
</feature>
<proteinExistence type="inferred from homology"/>
<keyword evidence="6" id="KW-0175">Coiled coil</keyword>
<evidence type="ECO:0000256" key="5">
    <source>
        <dbReference type="ARBA" id="ARBA00023134"/>
    </source>
</evidence>
<evidence type="ECO:0000259" key="8">
    <source>
        <dbReference type="PROSITE" id="PS51722"/>
    </source>
</evidence>
<name>A0ABY1US24_9APIC</name>
<evidence type="ECO:0000256" key="1">
    <source>
        <dbReference type="ARBA" id="ARBA00007733"/>
    </source>
</evidence>
<dbReference type="Pfam" id="PF00009">
    <property type="entry name" value="GTP_EFTU"/>
    <property type="match status" value="1"/>
</dbReference>
<accession>A0ABY1US24</accession>
<dbReference type="SUPFAM" id="SSF52156">
    <property type="entry name" value="Initiation factor IF2/eIF5b, domain 3"/>
    <property type="match status" value="1"/>
</dbReference>
<evidence type="ECO:0000256" key="4">
    <source>
        <dbReference type="ARBA" id="ARBA00022917"/>
    </source>
</evidence>
<dbReference type="InterPro" id="IPR015760">
    <property type="entry name" value="TIF_IF2"/>
</dbReference>
<evidence type="ECO:0000313" key="9">
    <source>
        <dbReference type="EMBL" id="SOV17285.1"/>
    </source>
</evidence>